<dbReference type="Pfam" id="PF13679">
    <property type="entry name" value="Methyltransf_32"/>
    <property type="match status" value="1"/>
</dbReference>
<keyword evidence="2" id="KW-0808">Transferase</keyword>
<keyword evidence="2" id="KW-0489">Methyltransferase</keyword>
<dbReference type="GO" id="GO:0008168">
    <property type="term" value="F:methyltransferase activity"/>
    <property type="evidence" value="ECO:0007669"/>
    <property type="project" value="UniProtKB-KW"/>
</dbReference>
<dbReference type="PANTHER" id="PTHR13369:SF0">
    <property type="entry name" value="GLUTATHIONE S-TRANSFERASE C-TERMINAL DOMAIN-CONTAINING PROTEIN"/>
    <property type="match status" value="1"/>
</dbReference>
<dbReference type="EMBL" id="CP013987">
    <property type="protein sequence ID" value="ALZ86545.1"/>
    <property type="molecule type" value="Genomic_DNA"/>
</dbReference>
<dbReference type="GO" id="GO:0032259">
    <property type="term" value="P:methylation"/>
    <property type="evidence" value="ECO:0007669"/>
    <property type="project" value="UniProtKB-KW"/>
</dbReference>
<dbReference type="AlphaFoldDB" id="A0A0U4P6G9"/>
<evidence type="ECO:0000313" key="3">
    <source>
        <dbReference type="Proteomes" id="UP000064137"/>
    </source>
</evidence>
<dbReference type="KEGG" id="por:APT59_20890"/>
<dbReference type="RefSeq" id="WP_059316595.1">
    <property type="nucleotide sequence ID" value="NZ_CP013987.1"/>
</dbReference>
<dbReference type="InterPro" id="IPR029063">
    <property type="entry name" value="SAM-dependent_MTases_sf"/>
</dbReference>
<proteinExistence type="predicted"/>
<gene>
    <name evidence="2" type="ORF">APT59_20890</name>
</gene>
<name>A0A0U4P6G9_9PSED</name>
<dbReference type="InterPro" id="IPR025714">
    <property type="entry name" value="Methyltranfer_dom"/>
</dbReference>
<accession>A0A0U4P6G9</accession>
<organism evidence="2 3">
    <name type="scientific">Pseudomonas oryzihabitans</name>
    <dbReference type="NCBI Taxonomy" id="47885"/>
    <lineage>
        <taxon>Bacteria</taxon>
        <taxon>Pseudomonadati</taxon>
        <taxon>Pseudomonadota</taxon>
        <taxon>Gammaproteobacteria</taxon>
        <taxon>Pseudomonadales</taxon>
        <taxon>Pseudomonadaceae</taxon>
        <taxon>Pseudomonas</taxon>
    </lineage>
</organism>
<evidence type="ECO:0000313" key="2">
    <source>
        <dbReference type="EMBL" id="ALZ86545.1"/>
    </source>
</evidence>
<protein>
    <submittedName>
        <fullName evidence="2">SAM-dependent methyltransferase</fullName>
    </submittedName>
</protein>
<evidence type="ECO:0000259" key="1">
    <source>
        <dbReference type="Pfam" id="PF13679"/>
    </source>
</evidence>
<dbReference type="Proteomes" id="UP000064137">
    <property type="component" value="Chromosome"/>
</dbReference>
<dbReference type="PANTHER" id="PTHR13369">
    <property type="match status" value="1"/>
</dbReference>
<feature type="domain" description="Methyltransferase" evidence="1">
    <location>
        <begin position="121"/>
        <end position="241"/>
    </location>
</feature>
<dbReference type="Gene3D" id="3.40.50.150">
    <property type="entry name" value="Vaccinia Virus protein VP39"/>
    <property type="match status" value="1"/>
</dbReference>
<reference evidence="2 3" key="1">
    <citation type="submission" date="2016-01" db="EMBL/GenBank/DDBJ databases">
        <title>Annotation of Pseudomonas oryzihabitans USDA-ARS-USMARC-56511.</title>
        <authorList>
            <person name="Harhay G.P."/>
            <person name="Harhay D.M."/>
            <person name="Smith T.P.L."/>
            <person name="Bono J.L."/>
            <person name="Heaton M.P."/>
            <person name="Clawson M.L."/>
            <person name="Chitko-Mckown C.G."/>
            <person name="Capik S.F."/>
            <person name="DeDonder K.D."/>
            <person name="Apley M.D."/>
            <person name="Lubbers B.V."/>
            <person name="White B.J."/>
            <person name="Larson R.L."/>
        </authorList>
    </citation>
    <scope>NUCLEOTIDE SEQUENCE [LARGE SCALE GENOMIC DNA]</scope>
    <source>
        <strain evidence="2 3">USDA-ARS-USMARC-56511</strain>
    </source>
</reference>
<dbReference type="SUPFAM" id="SSF53335">
    <property type="entry name" value="S-adenosyl-L-methionine-dependent methyltransferases"/>
    <property type="match status" value="1"/>
</dbReference>
<sequence>MPILSLPTAIMLADAFLERFTALDLFLTRHQHLWRPRPFVERALDWEAGYPELASWLRARSLEEAEEAHNTPQLLEAPEPFRGLAATSLALTQVSEHPDSLGGDLPGRQDVDVPGRKWLQIEAFTRKLDFQQPVQRWVDWCAGKGHLARHLTHRGAPAICLEVDTALVEEGERLSHRAHAPVHHYQADVLQPLATAQLGTRDTPVALHACGDLHAQLLKVTAERGCQQLALAPCCYDRITAEVYCPLSTAARESSLRLDREALRLALCETVTGGQRVRRDRDLSMARRLGFDLLQRELSGCDVYLNTPPLPSHWLRQPFSAFGAELARRKALTLPAGIDWSLWERRGFQRLAEVRNLELLRGLFRRPLELWLVLDQALFLQEQGYSVKLATFCPASLTPRNLLLTAEKPVLA</sequence>